<organism evidence="4 5">
    <name type="scientific">Zhihengliuella flava</name>
    <dbReference type="NCBI Taxonomy" id="1285193"/>
    <lineage>
        <taxon>Bacteria</taxon>
        <taxon>Bacillati</taxon>
        <taxon>Actinomycetota</taxon>
        <taxon>Actinomycetes</taxon>
        <taxon>Micrococcales</taxon>
        <taxon>Micrococcaceae</taxon>
        <taxon>Zhihengliuella</taxon>
    </lineage>
</organism>
<dbReference type="Pfam" id="PF00583">
    <property type="entry name" value="Acetyltransf_1"/>
    <property type="match status" value="1"/>
</dbReference>
<evidence type="ECO:0000313" key="4">
    <source>
        <dbReference type="EMBL" id="MBG6084948.1"/>
    </source>
</evidence>
<keyword evidence="4" id="KW-0689">Ribosomal protein</keyword>
<dbReference type="CDD" id="cd04301">
    <property type="entry name" value="NAT_SF"/>
    <property type="match status" value="1"/>
</dbReference>
<dbReference type="Proteomes" id="UP000625033">
    <property type="component" value="Unassembled WGS sequence"/>
</dbReference>
<evidence type="ECO:0000259" key="3">
    <source>
        <dbReference type="PROSITE" id="PS51186"/>
    </source>
</evidence>
<dbReference type="InterPro" id="IPR016181">
    <property type="entry name" value="Acyl_CoA_acyltransferase"/>
</dbReference>
<protein>
    <submittedName>
        <fullName evidence="4">Ribosomal protein S18 acetylase RimI-like enzyme</fullName>
    </submittedName>
</protein>
<dbReference type="SUPFAM" id="SSF55729">
    <property type="entry name" value="Acyl-CoA N-acyltransferases (Nat)"/>
    <property type="match status" value="1"/>
</dbReference>
<dbReference type="EMBL" id="JADOTZ010000001">
    <property type="protein sequence ID" value="MBG6084948.1"/>
    <property type="molecule type" value="Genomic_DNA"/>
</dbReference>
<keyword evidence="5" id="KW-1185">Reference proteome</keyword>
<dbReference type="RefSeq" id="WP_331271495.1">
    <property type="nucleotide sequence ID" value="NZ_JADOTZ010000001.1"/>
</dbReference>
<evidence type="ECO:0000256" key="2">
    <source>
        <dbReference type="ARBA" id="ARBA00023315"/>
    </source>
</evidence>
<dbReference type="Gene3D" id="3.40.630.30">
    <property type="match status" value="1"/>
</dbReference>
<accession>A0A931GF19</accession>
<keyword evidence="4" id="KW-0687">Ribonucleoprotein</keyword>
<evidence type="ECO:0000256" key="1">
    <source>
        <dbReference type="ARBA" id="ARBA00022679"/>
    </source>
</evidence>
<dbReference type="InterPro" id="IPR050680">
    <property type="entry name" value="YpeA/RimI_acetyltransf"/>
</dbReference>
<keyword evidence="1" id="KW-0808">Transferase</keyword>
<keyword evidence="2" id="KW-0012">Acyltransferase</keyword>
<dbReference type="GO" id="GO:0005840">
    <property type="term" value="C:ribosome"/>
    <property type="evidence" value="ECO:0007669"/>
    <property type="project" value="UniProtKB-KW"/>
</dbReference>
<reference evidence="4" key="1">
    <citation type="submission" date="2020-11" db="EMBL/GenBank/DDBJ databases">
        <title>Sequencing the genomes of 1000 actinobacteria strains.</title>
        <authorList>
            <person name="Klenk H.-P."/>
        </authorList>
    </citation>
    <scope>NUCLEOTIDE SEQUENCE</scope>
    <source>
        <strain evidence="4">DSM 26152</strain>
    </source>
</reference>
<comment type="caution">
    <text evidence="4">The sequence shown here is derived from an EMBL/GenBank/DDBJ whole genome shotgun (WGS) entry which is preliminary data.</text>
</comment>
<dbReference type="InterPro" id="IPR000182">
    <property type="entry name" value="GNAT_dom"/>
</dbReference>
<proteinExistence type="predicted"/>
<sequence>MRTAVTGEQQIRALRRTDHELLRVATHTTMNWRGRESFTYRDLDSQPHFSHYTDFRPQRGDFGFVAEYRGNATGVVWCLFLDASSPGYGYVSDDVPELSLCVFSGYRRQGIGARLLGGALEAAQQAGVARVSLSVAAENVAASRLYAAAGFRRAPEALDAGTQVVDLGQR</sequence>
<dbReference type="PROSITE" id="PS51186">
    <property type="entry name" value="GNAT"/>
    <property type="match status" value="1"/>
</dbReference>
<name>A0A931GF19_9MICC</name>
<evidence type="ECO:0000313" key="5">
    <source>
        <dbReference type="Proteomes" id="UP000625033"/>
    </source>
</evidence>
<gene>
    <name evidence="4" type="ORF">IW252_001715</name>
</gene>
<dbReference type="PANTHER" id="PTHR43420">
    <property type="entry name" value="ACETYLTRANSFERASE"/>
    <property type="match status" value="1"/>
</dbReference>
<dbReference type="PANTHER" id="PTHR43420:SF12">
    <property type="entry name" value="N-ACETYLTRANSFERASE DOMAIN-CONTAINING PROTEIN"/>
    <property type="match status" value="1"/>
</dbReference>
<dbReference type="AlphaFoldDB" id="A0A931GF19"/>
<dbReference type="GO" id="GO:0016747">
    <property type="term" value="F:acyltransferase activity, transferring groups other than amino-acyl groups"/>
    <property type="evidence" value="ECO:0007669"/>
    <property type="project" value="InterPro"/>
</dbReference>
<feature type="domain" description="N-acetyltransferase" evidence="3">
    <location>
        <begin position="9"/>
        <end position="170"/>
    </location>
</feature>